<name>A0A8H4RTY7_9HELO</name>
<organism evidence="2 3">
    <name type="scientific">Cudoniella acicularis</name>
    <dbReference type="NCBI Taxonomy" id="354080"/>
    <lineage>
        <taxon>Eukaryota</taxon>
        <taxon>Fungi</taxon>
        <taxon>Dikarya</taxon>
        <taxon>Ascomycota</taxon>
        <taxon>Pezizomycotina</taxon>
        <taxon>Leotiomycetes</taxon>
        <taxon>Helotiales</taxon>
        <taxon>Tricladiaceae</taxon>
        <taxon>Cudoniella</taxon>
    </lineage>
</organism>
<sequence>MADGVREEGQYSDPLSLALRSLRSSQKPKNYSLEYLLVLLAEKQNLGDEISRIPLTPPCRRDTPLPQVQPPSTWHRHKPLYFKLQSSIADFRSKLRTIAPDAIQQELESFLQALTKLSDSVSPRQTDGDLSRTLQKHCDTLHIKLQNIRPGDLPEAVQNFKQIATSLTSSAVTRPSSNTNCQITIQTSLYRLSVELQIMIWKAYMEGIEPRIFHLQVQRESTDRNNGFLAVSELAHNFGGSFLRVSCTRTNIPAILHICKLSRVVGEAVYHKFSPTGPFFDFERDKLLFDQSTLQALNNHFSFKLRNQLQVERVKHIAVFSRAYNQISWCNPKGLQHFKAIESITYLYFYKLSMEQGTRLEEALEERLNMEKKPKIHIEPGKELGLDFKEMEEQF</sequence>
<dbReference type="PANTHER" id="PTHR35910">
    <property type="entry name" value="2EXR DOMAIN-CONTAINING PROTEIN"/>
    <property type="match status" value="1"/>
</dbReference>
<feature type="domain" description="2EXR" evidence="1">
    <location>
        <begin position="191"/>
        <end position="285"/>
    </location>
</feature>
<dbReference type="Proteomes" id="UP000566819">
    <property type="component" value="Unassembled WGS sequence"/>
</dbReference>
<evidence type="ECO:0000313" key="2">
    <source>
        <dbReference type="EMBL" id="KAF4635371.1"/>
    </source>
</evidence>
<dbReference type="InterPro" id="IPR045518">
    <property type="entry name" value="2EXR"/>
</dbReference>
<accession>A0A8H4RTY7</accession>
<dbReference type="Pfam" id="PF20150">
    <property type="entry name" value="2EXR"/>
    <property type="match status" value="1"/>
</dbReference>
<gene>
    <name evidence="2" type="ORF">G7Y89_g2729</name>
</gene>
<dbReference type="AlphaFoldDB" id="A0A8H4RTY7"/>
<evidence type="ECO:0000313" key="3">
    <source>
        <dbReference type="Proteomes" id="UP000566819"/>
    </source>
</evidence>
<evidence type="ECO:0000259" key="1">
    <source>
        <dbReference type="Pfam" id="PF20150"/>
    </source>
</evidence>
<keyword evidence="3" id="KW-1185">Reference proteome</keyword>
<reference evidence="2 3" key="1">
    <citation type="submission" date="2020-03" db="EMBL/GenBank/DDBJ databases">
        <title>Draft Genome Sequence of Cudoniella acicularis.</title>
        <authorList>
            <person name="Buettner E."/>
            <person name="Kellner H."/>
        </authorList>
    </citation>
    <scope>NUCLEOTIDE SEQUENCE [LARGE SCALE GENOMIC DNA]</scope>
    <source>
        <strain evidence="2 3">DSM 108380</strain>
    </source>
</reference>
<comment type="caution">
    <text evidence="2">The sequence shown here is derived from an EMBL/GenBank/DDBJ whole genome shotgun (WGS) entry which is preliminary data.</text>
</comment>
<dbReference type="EMBL" id="JAAMPI010000123">
    <property type="protein sequence ID" value="KAF4635371.1"/>
    <property type="molecule type" value="Genomic_DNA"/>
</dbReference>
<protein>
    <recommendedName>
        <fullName evidence="1">2EXR domain-containing protein</fullName>
    </recommendedName>
</protein>
<dbReference type="PANTHER" id="PTHR35910:SF6">
    <property type="entry name" value="2EXR DOMAIN-CONTAINING PROTEIN"/>
    <property type="match status" value="1"/>
</dbReference>
<proteinExistence type="predicted"/>